<sequence>MKRRLVVAAGGTAMGAALLVSGCGGSGSEVATGTMKLTAAEALIKTSEKTGQADTFKADLTVTDSGNGGGQVKATGQFKLAPELTFSARLNEVSQGGQAVPGAKGQAVFTGDVLYAKVPQFAQFVSGGKPWVKVDVNQAGRQFGVDVKGLVDQVSKVNPAEQTKMFTGSKDARRVGTETVDGVETTRYTGTVTVQDALNRLDPQARENVRKWFPQGATGERISFDLWVGKDQLPRKLSSKGAGSGDRNGTVTVVYSDYGKSFSVNPPPADQVGELSLSGLLGGGGPAPAPTPRT</sequence>
<evidence type="ECO:0000313" key="2">
    <source>
        <dbReference type="EMBL" id="MFC5753031.1"/>
    </source>
</evidence>
<protein>
    <recommendedName>
        <fullName evidence="4">LppX_LprAFG lipoprotein</fullName>
    </recommendedName>
</protein>
<dbReference type="Gene3D" id="2.50.20.20">
    <property type="match status" value="1"/>
</dbReference>
<accession>A0ABW1AER6</accession>
<comment type="caution">
    <text evidence="2">The sequence shown here is derived from an EMBL/GenBank/DDBJ whole genome shotgun (WGS) entry which is preliminary data.</text>
</comment>
<keyword evidence="3" id="KW-1185">Reference proteome</keyword>
<evidence type="ECO:0000256" key="1">
    <source>
        <dbReference type="SAM" id="MobiDB-lite"/>
    </source>
</evidence>
<dbReference type="EMBL" id="JBHSON010000101">
    <property type="protein sequence ID" value="MFC5753031.1"/>
    <property type="molecule type" value="Genomic_DNA"/>
</dbReference>
<evidence type="ECO:0000313" key="3">
    <source>
        <dbReference type="Proteomes" id="UP001596074"/>
    </source>
</evidence>
<reference evidence="3" key="1">
    <citation type="journal article" date="2019" name="Int. J. Syst. Evol. Microbiol.">
        <title>The Global Catalogue of Microorganisms (GCM) 10K type strain sequencing project: providing services to taxonomists for standard genome sequencing and annotation.</title>
        <authorList>
            <consortium name="The Broad Institute Genomics Platform"/>
            <consortium name="The Broad Institute Genome Sequencing Center for Infectious Disease"/>
            <person name="Wu L."/>
            <person name="Ma J."/>
        </authorList>
    </citation>
    <scope>NUCLEOTIDE SEQUENCE [LARGE SCALE GENOMIC DNA]</scope>
    <source>
        <strain evidence="3">KCTC 42087</strain>
    </source>
</reference>
<name>A0ABW1AER6_9ACTN</name>
<proteinExistence type="predicted"/>
<dbReference type="SUPFAM" id="SSF89392">
    <property type="entry name" value="Prokaryotic lipoproteins and lipoprotein localization factors"/>
    <property type="match status" value="1"/>
</dbReference>
<dbReference type="InterPro" id="IPR029046">
    <property type="entry name" value="LolA/LolB/LppX"/>
</dbReference>
<feature type="region of interest" description="Disordered" evidence="1">
    <location>
        <begin position="264"/>
        <end position="294"/>
    </location>
</feature>
<dbReference type="PROSITE" id="PS51257">
    <property type="entry name" value="PROKAR_LIPOPROTEIN"/>
    <property type="match status" value="1"/>
</dbReference>
<gene>
    <name evidence="2" type="ORF">ACFPZN_46095</name>
</gene>
<evidence type="ECO:0008006" key="4">
    <source>
        <dbReference type="Google" id="ProtNLM"/>
    </source>
</evidence>
<dbReference type="Proteomes" id="UP001596074">
    <property type="component" value="Unassembled WGS sequence"/>
</dbReference>
<organism evidence="2 3">
    <name type="scientific">Actinomadura rugatobispora</name>
    <dbReference type="NCBI Taxonomy" id="1994"/>
    <lineage>
        <taxon>Bacteria</taxon>
        <taxon>Bacillati</taxon>
        <taxon>Actinomycetota</taxon>
        <taxon>Actinomycetes</taxon>
        <taxon>Streptosporangiales</taxon>
        <taxon>Thermomonosporaceae</taxon>
        <taxon>Actinomadura</taxon>
    </lineage>
</organism>
<dbReference type="RefSeq" id="WP_378289628.1">
    <property type="nucleotide sequence ID" value="NZ_JBHSON010000101.1"/>
</dbReference>